<reference evidence="8 9" key="1">
    <citation type="journal article" date="2014" name="Genome Announc.">
        <title>Draft Genome Sequence of Lysobacter capsici AZ78, a Bacterium Antagonistic to Plant-Pathogenic Oomycetes.</title>
        <authorList>
            <person name="Puopolo G."/>
            <person name="Sonego P."/>
            <person name="Engelen K."/>
            <person name="Pertot I."/>
        </authorList>
    </citation>
    <scope>NUCLEOTIDE SEQUENCE [LARGE SCALE GENOMIC DNA]</scope>
    <source>
        <strain evidence="8 9">AZ78</strain>
    </source>
</reference>
<dbReference type="RefSeq" id="WP_036113553.1">
    <property type="nucleotide sequence ID" value="NZ_JAJA02000001.1"/>
</dbReference>
<protein>
    <submittedName>
        <fullName evidence="8">Signal transduction histidine kinase</fullName>
    </submittedName>
</protein>
<dbReference type="Gene3D" id="6.10.340.10">
    <property type="match status" value="1"/>
</dbReference>
<evidence type="ECO:0000256" key="6">
    <source>
        <dbReference type="SAM" id="Phobius"/>
    </source>
</evidence>
<gene>
    <name evidence="8" type="ORF">AZ78_3797</name>
</gene>
<evidence type="ECO:0000256" key="5">
    <source>
        <dbReference type="ARBA" id="ARBA00023012"/>
    </source>
</evidence>
<evidence type="ECO:0000313" key="9">
    <source>
        <dbReference type="Proteomes" id="UP000023435"/>
    </source>
</evidence>
<dbReference type="Proteomes" id="UP000023435">
    <property type="component" value="Unassembled WGS sequence"/>
</dbReference>
<feature type="transmembrane region" description="Helical" evidence="6">
    <location>
        <begin position="212"/>
        <end position="231"/>
    </location>
</feature>
<dbReference type="CDD" id="cd06225">
    <property type="entry name" value="HAMP"/>
    <property type="match status" value="1"/>
</dbReference>
<keyword evidence="4 8" id="KW-0418">Kinase</keyword>
<feature type="domain" description="HAMP" evidence="7">
    <location>
        <begin position="229"/>
        <end position="281"/>
    </location>
</feature>
<dbReference type="InterPro" id="IPR003660">
    <property type="entry name" value="HAMP_dom"/>
</dbReference>
<dbReference type="InterPro" id="IPR011712">
    <property type="entry name" value="Sig_transdc_His_kin_sub3_dim/P"/>
</dbReference>
<accession>A0A108UBX3</accession>
<dbReference type="CDD" id="cd16917">
    <property type="entry name" value="HATPase_UhpB-NarQ-NarX-like"/>
    <property type="match status" value="1"/>
</dbReference>
<dbReference type="GO" id="GO:0000155">
    <property type="term" value="F:phosphorelay sensor kinase activity"/>
    <property type="evidence" value="ECO:0007669"/>
    <property type="project" value="InterPro"/>
</dbReference>
<dbReference type="SUPFAM" id="SSF158472">
    <property type="entry name" value="HAMP domain-like"/>
    <property type="match status" value="1"/>
</dbReference>
<keyword evidence="9" id="KW-1185">Reference proteome</keyword>
<keyword evidence="6" id="KW-1133">Transmembrane helix</keyword>
<dbReference type="InterPro" id="IPR036890">
    <property type="entry name" value="HATPase_C_sf"/>
</dbReference>
<evidence type="ECO:0000259" key="7">
    <source>
        <dbReference type="PROSITE" id="PS50885"/>
    </source>
</evidence>
<name>A0A108UBX3_9GAMM</name>
<keyword evidence="2" id="KW-0597">Phosphoprotein</keyword>
<dbReference type="Pfam" id="PF00672">
    <property type="entry name" value="HAMP"/>
    <property type="match status" value="1"/>
</dbReference>
<dbReference type="InterPro" id="IPR003594">
    <property type="entry name" value="HATPase_dom"/>
</dbReference>
<dbReference type="GO" id="GO:0016020">
    <property type="term" value="C:membrane"/>
    <property type="evidence" value="ECO:0007669"/>
    <property type="project" value="UniProtKB-SubCell"/>
</dbReference>
<sequence>MNDTAARPTPAARAPVRRWWSGLFWKCLLSMLIASWVSTGLLSLLGLYLERREVRAHMAPPLLESAMRRELQGLGPLPEQSRVAPAQCEALVQALLVRIVGMDSPKWMASYSFAGGTADGRIAIRYRDRDGRVCQFPARPSAPLQQVLEDSEHEAAATRAAVPRRHEREGDWISVVALPLADRPGATLSVGQHAGGSLASFMRMDSGAFEGLMIYLVVISAMSAVAVATLLTRRIRHAESAADAWAAGELDARIHDSGLDEFGRLSQRFDRMADALGEVIQVRQALAVAEERNRLARDLHDTAKQRSFALGLQLSVLDHLNERAGEGEGQGGDPRQRALIKAALGLTGQLQRDLADVIQRFSAPTVAEQGLRKALEDTFSHLLGGSEIEWRLLLDGVAERGLGEYPQHAGQLLLIATEAASNSLRHSGARRIEVVLNNSGNRYGWTIQDDGCGFMLSEHETTGMGLANMRLRARTLPGGRFRIASSSSGTVVTVSFTLDPPQGVHA</sequence>
<dbReference type="Gene3D" id="3.30.565.10">
    <property type="entry name" value="Histidine kinase-like ATPase, C-terminal domain"/>
    <property type="match status" value="1"/>
</dbReference>
<dbReference type="PANTHER" id="PTHR24421">
    <property type="entry name" value="NITRATE/NITRITE SENSOR PROTEIN NARX-RELATED"/>
    <property type="match status" value="1"/>
</dbReference>
<dbReference type="SUPFAM" id="SSF55874">
    <property type="entry name" value="ATPase domain of HSP90 chaperone/DNA topoisomerase II/histidine kinase"/>
    <property type="match status" value="1"/>
</dbReference>
<evidence type="ECO:0000256" key="4">
    <source>
        <dbReference type="ARBA" id="ARBA00022777"/>
    </source>
</evidence>
<dbReference type="PROSITE" id="PS50885">
    <property type="entry name" value="HAMP"/>
    <property type="match status" value="1"/>
</dbReference>
<dbReference type="EMBL" id="JAJA02000001">
    <property type="protein sequence ID" value="KWS06242.1"/>
    <property type="molecule type" value="Genomic_DNA"/>
</dbReference>
<evidence type="ECO:0000313" key="8">
    <source>
        <dbReference type="EMBL" id="KWS06242.1"/>
    </source>
</evidence>
<keyword evidence="6" id="KW-0472">Membrane</keyword>
<dbReference type="SMART" id="SM00304">
    <property type="entry name" value="HAMP"/>
    <property type="match status" value="1"/>
</dbReference>
<dbReference type="Gene3D" id="1.20.5.1930">
    <property type="match status" value="1"/>
</dbReference>
<evidence type="ECO:0000256" key="3">
    <source>
        <dbReference type="ARBA" id="ARBA00022679"/>
    </source>
</evidence>
<dbReference type="GO" id="GO:0046983">
    <property type="term" value="F:protein dimerization activity"/>
    <property type="evidence" value="ECO:0007669"/>
    <property type="project" value="InterPro"/>
</dbReference>
<dbReference type="OrthoDB" id="9797605at2"/>
<dbReference type="Pfam" id="PF07730">
    <property type="entry name" value="HisKA_3"/>
    <property type="match status" value="1"/>
</dbReference>
<comment type="subcellular location">
    <subcellularLocation>
        <location evidence="1">Membrane</location>
    </subcellularLocation>
</comment>
<dbReference type="Pfam" id="PF02518">
    <property type="entry name" value="HATPase_c"/>
    <property type="match status" value="1"/>
</dbReference>
<evidence type="ECO:0000256" key="2">
    <source>
        <dbReference type="ARBA" id="ARBA00022553"/>
    </source>
</evidence>
<keyword evidence="3" id="KW-0808">Transferase</keyword>
<feature type="transmembrane region" description="Helical" evidence="6">
    <location>
        <begin position="23"/>
        <end position="49"/>
    </location>
</feature>
<organism evidence="8 9">
    <name type="scientific">Lysobacter capsici AZ78</name>
    <dbReference type="NCBI Taxonomy" id="1444315"/>
    <lineage>
        <taxon>Bacteria</taxon>
        <taxon>Pseudomonadati</taxon>
        <taxon>Pseudomonadota</taxon>
        <taxon>Gammaproteobacteria</taxon>
        <taxon>Lysobacterales</taxon>
        <taxon>Lysobacteraceae</taxon>
        <taxon>Lysobacter</taxon>
    </lineage>
</organism>
<proteinExistence type="predicted"/>
<dbReference type="InterPro" id="IPR050482">
    <property type="entry name" value="Sensor_HK_TwoCompSys"/>
</dbReference>
<evidence type="ECO:0000256" key="1">
    <source>
        <dbReference type="ARBA" id="ARBA00004370"/>
    </source>
</evidence>
<comment type="caution">
    <text evidence="8">The sequence shown here is derived from an EMBL/GenBank/DDBJ whole genome shotgun (WGS) entry which is preliminary data.</text>
</comment>
<keyword evidence="6" id="KW-0812">Transmembrane</keyword>
<keyword evidence="5" id="KW-0902">Two-component regulatory system</keyword>
<dbReference type="PANTHER" id="PTHR24421:SF61">
    <property type="entry name" value="OXYGEN SENSOR HISTIDINE KINASE NREB"/>
    <property type="match status" value="1"/>
</dbReference>
<dbReference type="AlphaFoldDB" id="A0A108UBX3"/>